<evidence type="ECO:0000313" key="2">
    <source>
        <dbReference type="EMBL" id="AGB39484.1"/>
    </source>
</evidence>
<dbReference type="Proteomes" id="UP000010878">
    <property type="component" value="Chromosome"/>
</dbReference>
<dbReference type="AlphaFoldDB" id="L0K541"/>
<dbReference type="STRING" id="694430.Natoc_3772"/>
<feature type="region of interest" description="Disordered" evidence="1">
    <location>
        <begin position="1"/>
        <end position="46"/>
    </location>
</feature>
<reference evidence="2 3" key="1">
    <citation type="submission" date="2012-11" db="EMBL/GenBank/DDBJ databases">
        <title>FINISHED of Natronococcus occultus SP4, DSM 3396.</title>
        <authorList>
            <consortium name="DOE Joint Genome Institute"/>
            <person name="Eisen J."/>
            <person name="Huntemann M."/>
            <person name="Wei C.-L."/>
            <person name="Han J."/>
            <person name="Detter J.C."/>
            <person name="Han C."/>
            <person name="Tapia R."/>
            <person name="Chen A."/>
            <person name="Kyrpides N."/>
            <person name="Mavromatis K."/>
            <person name="Markowitz V."/>
            <person name="Szeto E."/>
            <person name="Ivanova N."/>
            <person name="Mikhailova N."/>
            <person name="Ovchinnikova G."/>
            <person name="Pagani I."/>
            <person name="Pati A."/>
            <person name="Goodwin L."/>
            <person name="Nordberg H.P."/>
            <person name="Cantor M.N."/>
            <person name="Hua S.X."/>
            <person name="Woyke T."/>
            <person name="Eisen J."/>
            <person name="Klenk H.-P."/>
            <person name="Klenk H.-P."/>
        </authorList>
    </citation>
    <scope>NUCLEOTIDE SEQUENCE [LARGE SCALE GENOMIC DNA]</scope>
    <source>
        <strain evidence="2 3">SP4</strain>
    </source>
</reference>
<dbReference type="HOGENOM" id="CLU_3178672_0_0_2"/>
<proteinExistence type="predicted"/>
<dbReference type="KEGG" id="nou:Natoc_3772"/>
<protein>
    <submittedName>
        <fullName evidence="2">Uncharacterized protein</fullName>
    </submittedName>
</protein>
<accession>L0K541</accession>
<name>L0K541_9EURY</name>
<dbReference type="RefSeq" id="WP_015322918.1">
    <property type="nucleotide sequence ID" value="NC_019974.1"/>
</dbReference>
<gene>
    <name evidence="2" type="ORF">Natoc_3772</name>
</gene>
<evidence type="ECO:0000313" key="3">
    <source>
        <dbReference type="Proteomes" id="UP000010878"/>
    </source>
</evidence>
<dbReference type="GeneID" id="43302196"/>
<organism evidence="2 3">
    <name type="scientific">Natronococcus occultus SP4</name>
    <dbReference type="NCBI Taxonomy" id="694430"/>
    <lineage>
        <taxon>Archaea</taxon>
        <taxon>Methanobacteriati</taxon>
        <taxon>Methanobacteriota</taxon>
        <taxon>Stenosarchaea group</taxon>
        <taxon>Halobacteria</taxon>
        <taxon>Halobacteriales</taxon>
        <taxon>Natrialbaceae</taxon>
        <taxon>Natronococcus</taxon>
    </lineage>
</organism>
<feature type="compositionally biased region" description="Basic and acidic residues" evidence="1">
    <location>
        <begin position="20"/>
        <end position="39"/>
    </location>
</feature>
<dbReference type="EMBL" id="CP003929">
    <property type="protein sequence ID" value="AGB39484.1"/>
    <property type="molecule type" value="Genomic_DNA"/>
</dbReference>
<evidence type="ECO:0000256" key="1">
    <source>
        <dbReference type="SAM" id="MobiDB-lite"/>
    </source>
</evidence>
<keyword evidence="3" id="KW-1185">Reference proteome</keyword>
<sequence length="46" mass="5174">MYHETFGCAPRGFHNGLLLESDRTNDRETADAESERTDDSTLEVSV</sequence>